<keyword evidence="3" id="KW-1185">Reference proteome</keyword>
<dbReference type="Proteomes" id="UP001145353">
    <property type="component" value="Unassembled WGS sequence"/>
</dbReference>
<evidence type="ECO:0008006" key="4">
    <source>
        <dbReference type="Google" id="ProtNLM"/>
    </source>
</evidence>
<name>A0A9X3B4N4_9GAMM</name>
<evidence type="ECO:0000313" key="2">
    <source>
        <dbReference type="EMBL" id="MCT8506129.1"/>
    </source>
</evidence>
<evidence type="ECO:0000313" key="3">
    <source>
        <dbReference type="Proteomes" id="UP001145353"/>
    </source>
</evidence>
<dbReference type="RefSeq" id="WP_261536030.1">
    <property type="nucleotide sequence ID" value="NZ_JAHXDE010000004.1"/>
</dbReference>
<sequence length="438" mass="46649">MPTIPQEIAESTEKLTTNTDIVDKFVHGPATIYIPVRGGTLRPLLYWQGTFQDKVVELAGPYVQQAEDSAGTAQDAASTATEKAEDASGSATLAGERATAAGEAQTGAETARDKSQAWAEGEEPEEGKKSAKGWAGESSDSATLAGQRATAAGDAQTDAETARDKSKAWAEGTEPEAGKKSAREWAEEAQSLGDPNAFDITADQTTDSRRLDQWAAQAKANQQKLATAYRLGNGAFATDSGAADSYVLSVNYEDATPTAYNDGDQYRFRAGAANAGASTVNINGLGAKGLVTVTGVALPAGYIRTDAETTITYDAANDWFVAGREVERGWNSNGYFIRWADGSQKCKQVRQESLEVTSGPATGGFYYANIFWIYPAAFVEIPQIDLKTRHLPNITVNSLGGAGELFSYLSECTLFIASVESIPEATYLLLLEAQGDWY</sequence>
<reference evidence="2" key="2">
    <citation type="journal article" date="2022" name="Syst. Appl. Microbiol.">
        <title>Chromohalobacter moromii sp. nov., a moderately halophilic bacterium isolated from lupine-based moromi fermentation.</title>
        <authorList>
            <person name="Lulf R.H."/>
            <person name="Hilgarth M."/>
            <person name="Ehrmann M.A."/>
        </authorList>
    </citation>
    <scope>NUCLEOTIDE SEQUENCE</scope>
    <source>
        <strain evidence="2">TMW 2.2304</strain>
    </source>
</reference>
<protein>
    <recommendedName>
        <fullName evidence="4">Phage tail protein</fullName>
    </recommendedName>
</protein>
<proteinExistence type="predicted"/>
<feature type="compositionally biased region" description="Low complexity" evidence="1">
    <location>
        <begin position="91"/>
        <end position="109"/>
    </location>
</feature>
<dbReference type="AlphaFoldDB" id="A0A9X3B4N4"/>
<gene>
    <name evidence="2" type="ORF">KZO87_12165</name>
</gene>
<organism evidence="2 3">
    <name type="scientific">Chromohalobacter moromii</name>
    <dbReference type="NCBI Taxonomy" id="2860329"/>
    <lineage>
        <taxon>Bacteria</taxon>
        <taxon>Pseudomonadati</taxon>
        <taxon>Pseudomonadota</taxon>
        <taxon>Gammaproteobacteria</taxon>
        <taxon>Oceanospirillales</taxon>
        <taxon>Halomonadaceae</taxon>
        <taxon>Chromohalobacter</taxon>
    </lineage>
</organism>
<feature type="compositionally biased region" description="Polar residues" evidence="1">
    <location>
        <begin position="71"/>
        <end position="81"/>
    </location>
</feature>
<accession>A0A9X3B4N4</accession>
<comment type="caution">
    <text evidence="2">The sequence shown here is derived from an EMBL/GenBank/DDBJ whole genome shotgun (WGS) entry which is preliminary data.</text>
</comment>
<evidence type="ECO:0000256" key="1">
    <source>
        <dbReference type="SAM" id="MobiDB-lite"/>
    </source>
</evidence>
<dbReference type="EMBL" id="JAHXDE010000004">
    <property type="protein sequence ID" value="MCT8506129.1"/>
    <property type="molecule type" value="Genomic_DNA"/>
</dbReference>
<feature type="compositionally biased region" description="Basic and acidic residues" evidence="1">
    <location>
        <begin position="176"/>
        <end position="186"/>
    </location>
</feature>
<feature type="region of interest" description="Disordered" evidence="1">
    <location>
        <begin position="67"/>
        <end position="198"/>
    </location>
</feature>
<reference evidence="2" key="1">
    <citation type="submission" date="2021-07" db="EMBL/GenBank/DDBJ databases">
        <authorList>
            <person name="Luelf R.H."/>
        </authorList>
    </citation>
    <scope>NUCLEOTIDE SEQUENCE</scope>
    <source>
        <strain evidence="2">TMW 2.2304</strain>
    </source>
</reference>